<dbReference type="InterPro" id="IPR013748">
    <property type="entry name" value="Rep_factorC_C"/>
</dbReference>
<dbReference type="GO" id="GO:0005663">
    <property type="term" value="C:DNA replication factor C complex"/>
    <property type="evidence" value="ECO:0007669"/>
    <property type="project" value="TreeGrafter"/>
</dbReference>
<evidence type="ECO:0000256" key="3">
    <source>
        <dbReference type="ARBA" id="ARBA00022705"/>
    </source>
</evidence>
<dbReference type="SUPFAM" id="SSF52540">
    <property type="entry name" value="P-loop containing nucleoside triphosphate hydrolases"/>
    <property type="match status" value="1"/>
</dbReference>
<dbReference type="InterPro" id="IPR008921">
    <property type="entry name" value="DNA_pol3_clamp-load_cplx_C"/>
</dbReference>
<sequence>MFAMSELWVERHRPRTVGDIKGQRAVVERLKAYAEKRTFPHLLFAGPPGTGKTTAAIALARDVFGEGYRTNMLEMNASDERKLESIRTKVKSFARTAPVPGTTFKVIFLDEADALTPDAQGALRRIMEQYAETCRFILSCNYSSKIIEPIQSRCAVFRFRPLPEDQVRDMIVNVAKEEEIELHSEAADAIVHVSLGDLRKAITSLQVAASLDSNVTRELIYETTATAPPEELHGYFLACQQDGFQPARRRLRELLDRFGLAGTDLVNQLHRELGSVTFFDESQKLKVTEVMAETDFRMVEGGGESLQLDAMTAMICSQIKQGQ</sequence>
<evidence type="ECO:0000256" key="2">
    <source>
        <dbReference type="ARBA" id="ARBA00014164"/>
    </source>
</evidence>
<keyword evidence="3" id="KW-0235">DNA replication</keyword>
<dbReference type="Pfam" id="PF08542">
    <property type="entry name" value="Rep_fac_C"/>
    <property type="match status" value="1"/>
</dbReference>
<dbReference type="EMBL" id="KP211899">
    <property type="protein sequence ID" value="ANV80633.1"/>
    <property type="molecule type" value="Genomic_DNA"/>
</dbReference>
<feature type="domain" description="AAA+ ATPase" evidence="7">
    <location>
        <begin position="38"/>
        <end position="163"/>
    </location>
</feature>
<dbReference type="NCBIfam" id="NF001679">
    <property type="entry name" value="PRK00440.1"/>
    <property type="match status" value="1"/>
</dbReference>
<dbReference type="InterPro" id="IPR003593">
    <property type="entry name" value="AAA+_ATPase"/>
</dbReference>
<dbReference type="GO" id="GO:0006261">
    <property type="term" value="P:DNA-templated DNA replication"/>
    <property type="evidence" value="ECO:0007669"/>
    <property type="project" value="TreeGrafter"/>
</dbReference>
<dbReference type="InterPro" id="IPR027417">
    <property type="entry name" value="P-loop_NTPase"/>
</dbReference>
<keyword evidence="5" id="KW-0067">ATP-binding</keyword>
<dbReference type="GO" id="GO:0003677">
    <property type="term" value="F:DNA binding"/>
    <property type="evidence" value="ECO:0007669"/>
    <property type="project" value="InterPro"/>
</dbReference>
<dbReference type="GO" id="GO:0006281">
    <property type="term" value="P:DNA repair"/>
    <property type="evidence" value="ECO:0007669"/>
    <property type="project" value="TreeGrafter"/>
</dbReference>
<dbReference type="CDD" id="cd00009">
    <property type="entry name" value="AAA"/>
    <property type="match status" value="1"/>
</dbReference>
<evidence type="ECO:0000256" key="1">
    <source>
        <dbReference type="ARBA" id="ARBA00009668"/>
    </source>
</evidence>
<dbReference type="Gene3D" id="1.20.272.10">
    <property type="match status" value="1"/>
</dbReference>
<evidence type="ECO:0000259" key="7">
    <source>
        <dbReference type="SMART" id="SM00382"/>
    </source>
</evidence>
<dbReference type="GO" id="GO:0016887">
    <property type="term" value="F:ATP hydrolysis activity"/>
    <property type="evidence" value="ECO:0007669"/>
    <property type="project" value="InterPro"/>
</dbReference>
<name>A0A1B1TEE0_9ARCH</name>
<dbReference type="GO" id="GO:0005524">
    <property type="term" value="F:ATP binding"/>
    <property type="evidence" value="ECO:0007669"/>
    <property type="project" value="UniProtKB-KW"/>
</dbReference>
<evidence type="ECO:0000256" key="4">
    <source>
        <dbReference type="ARBA" id="ARBA00022741"/>
    </source>
</evidence>
<reference evidence="8" key="2">
    <citation type="journal article" date="2015" name="ISME J.">
        <title>A new class of marine Euryarchaeota group II from the Mediterranean deep chlorophyll maximum.</title>
        <authorList>
            <person name="Martin-Cuadrado A.B."/>
            <person name="Garcia-Heredia I."/>
            <person name="Molto A.G."/>
            <person name="Lopez-Ubeda R."/>
            <person name="Kimes N."/>
            <person name="Lopez-Garcia P."/>
            <person name="Moreira D."/>
            <person name="Rodriguez-Valera F."/>
        </authorList>
    </citation>
    <scope>NUCLEOTIDE SEQUENCE</scope>
</reference>
<dbReference type="SUPFAM" id="SSF48019">
    <property type="entry name" value="post-AAA+ oligomerization domain-like"/>
    <property type="match status" value="1"/>
</dbReference>
<evidence type="ECO:0000256" key="6">
    <source>
        <dbReference type="ARBA" id="ARBA00031749"/>
    </source>
</evidence>
<reference evidence="8" key="1">
    <citation type="submission" date="2014-11" db="EMBL/GenBank/DDBJ databases">
        <authorList>
            <person name="Zhu J."/>
            <person name="Qi W."/>
            <person name="Song R."/>
        </authorList>
    </citation>
    <scope>NUCLEOTIDE SEQUENCE</scope>
</reference>
<evidence type="ECO:0000313" key="8">
    <source>
        <dbReference type="EMBL" id="ANV80633.1"/>
    </source>
</evidence>
<dbReference type="GO" id="GO:0003689">
    <property type="term" value="F:DNA clamp loader activity"/>
    <property type="evidence" value="ECO:0007669"/>
    <property type="project" value="TreeGrafter"/>
</dbReference>
<dbReference type="InterPro" id="IPR050238">
    <property type="entry name" value="DNA_Rep/Repair_Clamp_Loader"/>
</dbReference>
<dbReference type="InterPro" id="IPR003959">
    <property type="entry name" value="ATPase_AAA_core"/>
</dbReference>
<accession>A0A1B1TEE0</accession>
<dbReference type="SMART" id="SM00382">
    <property type="entry name" value="AAA"/>
    <property type="match status" value="1"/>
</dbReference>
<dbReference type="Gene3D" id="3.40.50.300">
    <property type="entry name" value="P-loop containing nucleotide triphosphate hydrolases"/>
    <property type="match status" value="1"/>
</dbReference>
<proteinExistence type="inferred from homology"/>
<dbReference type="AlphaFoldDB" id="A0A1B1TEE0"/>
<dbReference type="PANTHER" id="PTHR11669:SF20">
    <property type="entry name" value="REPLICATION FACTOR C SUBUNIT 4"/>
    <property type="match status" value="1"/>
</dbReference>
<dbReference type="CDD" id="cd18140">
    <property type="entry name" value="HLD_clamp_RFC"/>
    <property type="match status" value="1"/>
</dbReference>
<dbReference type="Gene3D" id="1.10.8.60">
    <property type="match status" value="1"/>
</dbReference>
<dbReference type="FunFam" id="3.40.50.300:FF:000952">
    <property type="entry name" value="Replication factor C subunit 2"/>
    <property type="match status" value="1"/>
</dbReference>
<comment type="similarity">
    <text evidence="1">Belongs to the activator 1 small subunits family. RfcS subfamily.</text>
</comment>
<dbReference type="Pfam" id="PF00004">
    <property type="entry name" value="AAA"/>
    <property type="match status" value="1"/>
</dbReference>
<keyword evidence="4" id="KW-0547">Nucleotide-binding</keyword>
<dbReference type="InterPro" id="IPR047854">
    <property type="entry name" value="RFC_lid"/>
</dbReference>
<organism evidence="8">
    <name type="scientific">uncultured Poseidoniia archaeon</name>
    <dbReference type="NCBI Taxonomy" id="1697135"/>
    <lineage>
        <taxon>Archaea</taxon>
        <taxon>Methanobacteriati</taxon>
        <taxon>Thermoplasmatota</taxon>
        <taxon>Candidatus Poseidoniia</taxon>
        <taxon>environmental samples</taxon>
    </lineage>
</organism>
<evidence type="ECO:0000256" key="5">
    <source>
        <dbReference type="ARBA" id="ARBA00022840"/>
    </source>
</evidence>
<protein>
    <recommendedName>
        <fullName evidence="2">Replication factor C small subunit</fullName>
    </recommendedName>
    <alternativeName>
        <fullName evidence="6">Clamp loader small subunit</fullName>
    </alternativeName>
</protein>
<dbReference type="PANTHER" id="PTHR11669">
    <property type="entry name" value="REPLICATION FACTOR C / DNA POLYMERASE III GAMMA-TAU SUBUNIT"/>
    <property type="match status" value="1"/>
</dbReference>